<evidence type="ECO:0000313" key="2">
    <source>
        <dbReference type="Proteomes" id="UP000647241"/>
    </source>
</evidence>
<evidence type="ECO:0000313" key="1">
    <source>
        <dbReference type="EMBL" id="GGG71923.1"/>
    </source>
</evidence>
<reference evidence="1" key="2">
    <citation type="submission" date="2020-09" db="EMBL/GenBank/DDBJ databases">
        <authorList>
            <person name="Sun Q."/>
            <person name="Zhou Y."/>
        </authorList>
    </citation>
    <scope>NUCLEOTIDE SEQUENCE</scope>
    <source>
        <strain evidence="1">CGMCC 1.12997</strain>
    </source>
</reference>
<reference evidence="1" key="1">
    <citation type="journal article" date="2014" name="Int. J. Syst. Evol. Microbiol.">
        <title>Complete genome sequence of Corynebacterium casei LMG S-19264T (=DSM 44701T), isolated from a smear-ripened cheese.</title>
        <authorList>
            <consortium name="US DOE Joint Genome Institute (JGI-PGF)"/>
            <person name="Walter F."/>
            <person name="Albersmeier A."/>
            <person name="Kalinowski J."/>
            <person name="Ruckert C."/>
        </authorList>
    </citation>
    <scope>NUCLEOTIDE SEQUENCE</scope>
    <source>
        <strain evidence="1">CGMCC 1.12997</strain>
    </source>
</reference>
<gene>
    <name evidence="1" type="ORF">GCM10011585_12760</name>
</gene>
<accession>A0A917M333</accession>
<dbReference type="RefSeq" id="WP_188553371.1">
    <property type="nucleotide sequence ID" value="NZ_BMGT01000002.1"/>
</dbReference>
<comment type="caution">
    <text evidence="1">The sequence shown here is derived from an EMBL/GenBank/DDBJ whole genome shotgun (WGS) entry which is preliminary data.</text>
</comment>
<dbReference type="EMBL" id="BMGT01000002">
    <property type="protein sequence ID" value="GGG71923.1"/>
    <property type="molecule type" value="Genomic_DNA"/>
</dbReference>
<keyword evidence="2" id="KW-1185">Reference proteome</keyword>
<dbReference type="AlphaFoldDB" id="A0A917M333"/>
<proteinExistence type="predicted"/>
<name>A0A917M333_9BACT</name>
<organism evidence="1 2">
    <name type="scientific">Edaphobacter dinghuensis</name>
    <dbReference type="NCBI Taxonomy" id="1560005"/>
    <lineage>
        <taxon>Bacteria</taxon>
        <taxon>Pseudomonadati</taxon>
        <taxon>Acidobacteriota</taxon>
        <taxon>Terriglobia</taxon>
        <taxon>Terriglobales</taxon>
        <taxon>Acidobacteriaceae</taxon>
        <taxon>Edaphobacter</taxon>
    </lineage>
</organism>
<sequence length="327" mass="36012">MASEIFSLIYDGEEIRDGEMSVAALGPALVAMGELFEAANATLNGSQTTVETNVKADFKEGSFEVLIHIHQFLTDPSAALIPAMYVLGADQLVGQVMGKAIEKAKDKVADVAVEGLFKLLGRLGGKKPERTEYDESKKLFIYNTGNNVNITVDQATSQLYQSPKVLSAAAKVAIPLKRPDSKIRIKRDSEEIADLQQQDFPDVPDVEMPMLSDNKSSAGGPQELIVQILKPAFVEGKWSVSDGNKKYQVDMEDPVFKGRVHSREIGFYEGDLYRVELVTTQYMKNGKLSTARKITRVIEPVSAAVQESLQLRAPAKRNGRKFRDADE</sequence>
<dbReference type="Proteomes" id="UP000647241">
    <property type="component" value="Unassembled WGS sequence"/>
</dbReference>
<protein>
    <submittedName>
        <fullName evidence="1">Uncharacterized protein</fullName>
    </submittedName>
</protein>